<accession>A0ABD5EW55</accession>
<dbReference type="AlphaFoldDB" id="A0ABD5EW55"/>
<evidence type="ECO:0000313" key="2">
    <source>
        <dbReference type="EMBL" id="MDT0438468.1"/>
    </source>
</evidence>
<gene>
    <name evidence="2" type="ORF">RM877_27660</name>
</gene>
<comment type="caution">
    <text evidence="2">The sequence shown here is derived from an EMBL/GenBank/DDBJ whole genome shotgun (WGS) entry which is preliminary data.</text>
</comment>
<protein>
    <submittedName>
        <fullName evidence="2">Uncharacterized protein</fullName>
    </submittedName>
</protein>
<dbReference type="Proteomes" id="UP001183535">
    <property type="component" value="Unassembled WGS sequence"/>
</dbReference>
<dbReference type="RefSeq" id="WP_161352931.1">
    <property type="nucleotide sequence ID" value="NZ_JAVRES010000017.1"/>
</dbReference>
<reference evidence="3" key="1">
    <citation type="submission" date="2023-07" db="EMBL/GenBank/DDBJ databases">
        <title>30 novel species of actinomycetes from the DSMZ collection.</title>
        <authorList>
            <person name="Nouioui I."/>
        </authorList>
    </citation>
    <scope>NUCLEOTIDE SEQUENCE [LARGE SCALE GENOMIC DNA]</scope>
    <source>
        <strain evidence="3">DSM 41981</strain>
    </source>
</reference>
<name>A0ABD5EW55_9ACTN</name>
<sequence>MGEPEVREGLPQLRRRLARRRDERPQLRLPPQLDDPQRPADDGPGGARPRQPARLREQPRRLRLALQDDLGGGADHGVGLRHPRFEPGEQVGPQHAEFVVGDGRAVAGGGPRAVRLPEPGVVQ</sequence>
<proteinExistence type="predicted"/>
<feature type="region of interest" description="Disordered" evidence="1">
    <location>
        <begin position="1"/>
        <end position="90"/>
    </location>
</feature>
<evidence type="ECO:0000313" key="3">
    <source>
        <dbReference type="Proteomes" id="UP001183535"/>
    </source>
</evidence>
<evidence type="ECO:0000256" key="1">
    <source>
        <dbReference type="SAM" id="MobiDB-lite"/>
    </source>
</evidence>
<organism evidence="2 3">
    <name type="scientific">Streptomyces doudnae</name>
    <dbReference type="NCBI Taxonomy" id="3075536"/>
    <lineage>
        <taxon>Bacteria</taxon>
        <taxon>Bacillati</taxon>
        <taxon>Actinomycetota</taxon>
        <taxon>Actinomycetes</taxon>
        <taxon>Kitasatosporales</taxon>
        <taxon>Streptomycetaceae</taxon>
        <taxon>Streptomyces</taxon>
    </lineage>
</organism>
<dbReference type="EMBL" id="JAVRES010000017">
    <property type="protein sequence ID" value="MDT0438468.1"/>
    <property type="molecule type" value="Genomic_DNA"/>
</dbReference>
<keyword evidence="3" id="KW-1185">Reference proteome</keyword>